<dbReference type="EMBL" id="BMFJ01000001">
    <property type="protein sequence ID" value="GGE35439.1"/>
    <property type="molecule type" value="Genomic_DNA"/>
</dbReference>
<dbReference type="RefSeq" id="WP_188477924.1">
    <property type="nucleotide sequence ID" value="NZ_BMFJ01000001.1"/>
</dbReference>
<protein>
    <submittedName>
        <fullName evidence="1">Uncharacterized protein</fullName>
    </submittedName>
</protein>
<accession>A0A917EHF8</accession>
<sequence>MKHSGILIIGLALLCAMPILGTLMESEQTQTVRLSQPAPVTVRHY</sequence>
<comment type="caution">
    <text evidence="1">The sequence shown here is derived from an EMBL/GenBank/DDBJ whole genome shotgun (WGS) entry which is preliminary data.</text>
</comment>
<name>A0A917EHF8_9RHOB</name>
<dbReference type="Proteomes" id="UP000612855">
    <property type="component" value="Unassembled WGS sequence"/>
</dbReference>
<keyword evidence="2" id="KW-1185">Reference proteome</keyword>
<evidence type="ECO:0000313" key="2">
    <source>
        <dbReference type="Proteomes" id="UP000612855"/>
    </source>
</evidence>
<evidence type="ECO:0000313" key="1">
    <source>
        <dbReference type="EMBL" id="GGE35439.1"/>
    </source>
</evidence>
<dbReference type="AlphaFoldDB" id="A0A917EHF8"/>
<gene>
    <name evidence="1" type="ORF">GCM10011360_24110</name>
</gene>
<reference evidence="2" key="1">
    <citation type="journal article" date="2019" name="Int. J. Syst. Evol. Microbiol.">
        <title>The Global Catalogue of Microorganisms (GCM) 10K type strain sequencing project: providing services to taxonomists for standard genome sequencing and annotation.</title>
        <authorList>
            <consortium name="The Broad Institute Genomics Platform"/>
            <consortium name="The Broad Institute Genome Sequencing Center for Infectious Disease"/>
            <person name="Wu L."/>
            <person name="Ma J."/>
        </authorList>
    </citation>
    <scope>NUCLEOTIDE SEQUENCE [LARGE SCALE GENOMIC DNA]</scope>
    <source>
        <strain evidence="2">CGMCC 1.12664</strain>
    </source>
</reference>
<organism evidence="1 2">
    <name type="scientific">Primorskyibacter flagellatus</name>
    <dbReference type="NCBI Taxonomy" id="1387277"/>
    <lineage>
        <taxon>Bacteria</taxon>
        <taxon>Pseudomonadati</taxon>
        <taxon>Pseudomonadota</taxon>
        <taxon>Alphaproteobacteria</taxon>
        <taxon>Rhodobacterales</taxon>
        <taxon>Roseobacteraceae</taxon>
        <taxon>Primorskyibacter</taxon>
    </lineage>
</organism>
<proteinExistence type="predicted"/>